<keyword evidence="3" id="KW-0732">Signal</keyword>
<keyword evidence="5" id="KW-0808">Transferase</keyword>
<keyword evidence="4" id="KW-1185">Reference proteome</keyword>
<dbReference type="SUPFAM" id="SSF47266">
    <property type="entry name" value="4-helical cytokines"/>
    <property type="match status" value="1"/>
</dbReference>
<gene>
    <name evidence="5" type="primary">FLT3LG</name>
</gene>
<dbReference type="RefSeq" id="XP_033815801.1">
    <property type="nucleotide sequence ID" value="XM_033959910.1"/>
</dbReference>
<feature type="signal peptide" evidence="3">
    <location>
        <begin position="1"/>
        <end position="38"/>
    </location>
</feature>
<dbReference type="GO" id="GO:0005615">
    <property type="term" value="C:extracellular space"/>
    <property type="evidence" value="ECO:0007669"/>
    <property type="project" value="TreeGrafter"/>
</dbReference>
<dbReference type="OrthoDB" id="9944810at2759"/>
<dbReference type="GO" id="GO:0016020">
    <property type="term" value="C:membrane"/>
    <property type="evidence" value="ECO:0007669"/>
    <property type="project" value="InterPro"/>
</dbReference>
<evidence type="ECO:0000313" key="5">
    <source>
        <dbReference type="RefSeq" id="XP_033815801.1"/>
    </source>
</evidence>
<dbReference type="GO" id="GO:0005125">
    <property type="term" value="F:cytokine activity"/>
    <property type="evidence" value="ECO:0007669"/>
    <property type="project" value="InterPro"/>
</dbReference>
<evidence type="ECO:0000256" key="3">
    <source>
        <dbReference type="SAM" id="SignalP"/>
    </source>
</evidence>
<dbReference type="AlphaFoldDB" id="A0A6P8SKS1"/>
<keyword evidence="2" id="KW-1133">Transmembrane helix</keyword>
<organism evidence="4 5">
    <name type="scientific">Geotrypetes seraphini</name>
    <name type="common">Gaboon caecilian</name>
    <name type="synonym">Caecilia seraphini</name>
    <dbReference type="NCBI Taxonomy" id="260995"/>
    <lineage>
        <taxon>Eukaryota</taxon>
        <taxon>Metazoa</taxon>
        <taxon>Chordata</taxon>
        <taxon>Craniata</taxon>
        <taxon>Vertebrata</taxon>
        <taxon>Euteleostomi</taxon>
        <taxon>Amphibia</taxon>
        <taxon>Gymnophiona</taxon>
        <taxon>Geotrypetes</taxon>
    </lineage>
</organism>
<feature type="chain" id="PRO_5027803908" evidence="3">
    <location>
        <begin position="39"/>
        <end position="275"/>
    </location>
</feature>
<feature type="transmembrane region" description="Helical" evidence="2">
    <location>
        <begin position="239"/>
        <end position="258"/>
    </location>
</feature>
<proteinExistence type="predicted"/>
<evidence type="ECO:0000256" key="1">
    <source>
        <dbReference type="SAM" id="MobiDB-lite"/>
    </source>
</evidence>
<evidence type="ECO:0000256" key="2">
    <source>
        <dbReference type="SAM" id="Phobius"/>
    </source>
</evidence>
<reference evidence="5" key="1">
    <citation type="submission" date="2025-08" db="UniProtKB">
        <authorList>
            <consortium name="RefSeq"/>
        </authorList>
    </citation>
    <scope>IDENTIFICATION</scope>
</reference>
<dbReference type="InterPro" id="IPR004213">
    <property type="entry name" value="Flt3_lig"/>
</dbReference>
<keyword evidence="2" id="KW-0472">Membrane</keyword>
<dbReference type="GO" id="GO:0016301">
    <property type="term" value="F:kinase activity"/>
    <property type="evidence" value="ECO:0007669"/>
    <property type="project" value="UniProtKB-KW"/>
</dbReference>
<keyword evidence="5" id="KW-0418">Kinase</keyword>
<name>A0A6P8SKS1_GEOSA</name>
<dbReference type="GO" id="GO:0008284">
    <property type="term" value="P:positive regulation of cell population proliferation"/>
    <property type="evidence" value="ECO:0007669"/>
    <property type="project" value="TreeGrafter"/>
</dbReference>
<evidence type="ECO:0000313" key="4">
    <source>
        <dbReference type="Proteomes" id="UP000515159"/>
    </source>
</evidence>
<dbReference type="CTD" id="2323"/>
<dbReference type="InParanoid" id="A0A6P8SKS1"/>
<accession>A0A6P8SKS1</accession>
<dbReference type="FunCoup" id="A0A6P8SKS1">
    <property type="interactions" value="590"/>
</dbReference>
<dbReference type="PANTHER" id="PTHR11032">
    <property type="entry name" value="SL CYTOKINE"/>
    <property type="match status" value="1"/>
</dbReference>
<sequence length="275" mass="30845">MIKCHACQDTLSHAGSLTLRLFLVAALLLVSLLDPSDSCHFSYNPISTTFNRPIKNLSKWLLLDYPVSITSNLKPDSWCSELWQLQLMKKELERMREVAGEELKVYLEDVWKQIAFLKHCNSTVSTSCLTGERTNASNFLGLLEQQINVLKIKFRGQKNLDFSNCTQILCMPVQMTGSDSMMTSGPSQPAKDEEEDHQRSTASSEMSSRLKGTPGNADGYAQGSTTAVDSRGWLKRAHIWLGISIFLIALVVACWCFWSSRKKQTSVTLNLQQLS</sequence>
<dbReference type="Pfam" id="PF02947">
    <property type="entry name" value="Flt3_lig"/>
    <property type="match status" value="1"/>
</dbReference>
<dbReference type="KEGG" id="gsh:117367409"/>
<keyword evidence="2" id="KW-0812">Transmembrane</keyword>
<dbReference type="GO" id="GO:0009986">
    <property type="term" value="C:cell surface"/>
    <property type="evidence" value="ECO:0007669"/>
    <property type="project" value="TreeGrafter"/>
</dbReference>
<dbReference type="Gene3D" id="1.20.1250.10">
    <property type="match status" value="1"/>
</dbReference>
<dbReference type="GO" id="GO:0030971">
    <property type="term" value="F:receptor tyrosine kinase binding"/>
    <property type="evidence" value="ECO:0007669"/>
    <property type="project" value="TreeGrafter"/>
</dbReference>
<dbReference type="GeneID" id="117367409"/>
<protein>
    <submittedName>
        <fullName evidence="5">Fms-related tyrosine kinase 3 ligand</fullName>
    </submittedName>
</protein>
<dbReference type="InterPro" id="IPR009079">
    <property type="entry name" value="4_helix_cytokine-like_core"/>
</dbReference>
<feature type="region of interest" description="Disordered" evidence="1">
    <location>
        <begin position="179"/>
        <end position="224"/>
    </location>
</feature>
<dbReference type="PANTHER" id="PTHR11032:SF1">
    <property type="entry name" value="FMS-RELATED TYROSINE KINASE 3 LIGAND"/>
    <property type="match status" value="1"/>
</dbReference>
<dbReference type="Proteomes" id="UP000515159">
    <property type="component" value="Chromosome 10"/>
</dbReference>